<proteinExistence type="predicted"/>
<dbReference type="Proteomes" id="UP000184520">
    <property type="component" value="Unassembled WGS sequence"/>
</dbReference>
<dbReference type="InterPro" id="IPR000731">
    <property type="entry name" value="SSD"/>
</dbReference>
<keyword evidence="2" id="KW-1003">Cell membrane</keyword>
<dbReference type="InterPro" id="IPR004869">
    <property type="entry name" value="MMPL_dom"/>
</dbReference>
<name>A0A1M5KA24_9ALTE</name>
<dbReference type="InterPro" id="IPR050545">
    <property type="entry name" value="Mycobact_MmpL"/>
</dbReference>
<feature type="transmembrane region" description="Helical" evidence="6">
    <location>
        <begin position="223"/>
        <end position="240"/>
    </location>
</feature>
<dbReference type="EMBL" id="FQWD01000003">
    <property type="protein sequence ID" value="SHG49694.1"/>
    <property type="molecule type" value="Genomic_DNA"/>
</dbReference>
<organism evidence="8 9">
    <name type="scientific">Marisediminitalea aggregata</name>
    <dbReference type="NCBI Taxonomy" id="634436"/>
    <lineage>
        <taxon>Bacteria</taxon>
        <taxon>Pseudomonadati</taxon>
        <taxon>Pseudomonadota</taxon>
        <taxon>Gammaproteobacteria</taxon>
        <taxon>Alteromonadales</taxon>
        <taxon>Alteromonadaceae</taxon>
        <taxon>Marisediminitalea</taxon>
    </lineage>
</organism>
<dbReference type="PANTHER" id="PTHR33406:SF13">
    <property type="entry name" value="MEMBRANE PROTEIN YDFJ"/>
    <property type="match status" value="1"/>
</dbReference>
<dbReference type="STRING" id="634436.SAMN05216361_2428"/>
<protein>
    <recommendedName>
        <fullName evidence="7">SSD domain-containing protein</fullName>
    </recommendedName>
</protein>
<dbReference type="AlphaFoldDB" id="A0A1M5KA24"/>
<feature type="transmembrane region" description="Helical" evidence="6">
    <location>
        <begin position="281"/>
        <end position="299"/>
    </location>
</feature>
<evidence type="ECO:0000259" key="7">
    <source>
        <dbReference type="PROSITE" id="PS50156"/>
    </source>
</evidence>
<feature type="transmembrane region" description="Helical" evidence="6">
    <location>
        <begin position="247"/>
        <end position="269"/>
    </location>
</feature>
<evidence type="ECO:0000256" key="3">
    <source>
        <dbReference type="ARBA" id="ARBA00022692"/>
    </source>
</evidence>
<keyword evidence="3 6" id="KW-0812">Transmembrane</keyword>
<evidence type="ECO:0000256" key="5">
    <source>
        <dbReference type="ARBA" id="ARBA00023136"/>
    </source>
</evidence>
<feature type="transmembrane region" description="Helical" evidence="6">
    <location>
        <begin position="350"/>
        <end position="375"/>
    </location>
</feature>
<feature type="transmembrane region" description="Helical" evidence="6">
    <location>
        <begin position="646"/>
        <end position="670"/>
    </location>
</feature>
<dbReference type="RefSeq" id="WP_073322677.1">
    <property type="nucleotide sequence ID" value="NZ_FQWD01000003.1"/>
</dbReference>
<evidence type="ECO:0000313" key="9">
    <source>
        <dbReference type="Proteomes" id="UP000184520"/>
    </source>
</evidence>
<gene>
    <name evidence="8" type="ORF">SAMN05216361_2428</name>
</gene>
<comment type="subcellular location">
    <subcellularLocation>
        <location evidence="1">Cell membrane</location>
        <topology evidence="1">Multi-pass membrane protein</topology>
    </subcellularLocation>
</comment>
<dbReference type="PROSITE" id="PS50156">
    <property type="entry name" value="SSD"/>
    <property type="match status" value="1"/>
</dbReference>
<evidence type="ECO:0000256" key="6">
    <source>
        <dbReference type="SAM" id="Phobius"/>
    </source>
</evidence>
<dbReference type="PANTHER" id="PTHR33406">
    <property type="entry name" value="MEMBRANE PROTEIN MJ1562-RELATED"/>
    <property type="match status" value="1"/>
</dbReference>
<dbReference type="SUPFAM" id="SSF82866">
    <property type="entry name" value="Multidrug efflux transporter AcrB transmembrane domain"/>
    <property type="match status" value="2"/>
</dbReference>
<keyword evidence="9" id="KW-1185">Reference proteome</keyword>
<dbReference type="OrthoDB" id="9803781at2"/>
<evidence type="ECO:0000256" key="4">
    <source>
        <dbReference type="ARBA" id="ARBA00022989"/>
    </source>
</evidence>
<keyword evidence="4 6" id="KW-1133">Transmembrane helix</keyword>
<feature type="domain" description="SSD" evidence="7">
    <location>
        <begin position="243"/>
        <end position="372"/>
    </location>
</feature>
<reference evidence="9" key="1">
    <citation type="submission" date="2016-11" db="EMBL/GenBank/DDBJ databases">
        <authorList>
            <person name="Varghese N."/>
            <person name="Submissions S."/>
        </authorList>
    </citation>
    <scope>NUCLEOTIDE SEQUENCE [LARGE SCALE GENOMIC DNA]</scope>
    <source>
        <strain evidence="9">CGMCC 1.8995</strain>
    </source>
</reference>
<accession>A0A1M5KA24</accession>
<dbReference type="Gene3D" id="1.20.1640.10">
    <property type="entry name" value="Multidrug efflux transporter AcrB transmembrane domain"/>
    <property type="match status" value="2"/>
</dbReference>
<dbReference type="Pfam" id="PF03176">
    <property type="entry name" value="MMPL"/>
    <property type="match status" value="2"/>
</dbReference>
<sequence>MASSATSRLMNYPITIILICMIAIAGLASGGQYLYFRGDYKTFFREDNPQRAAFEEMQDIFNKTESVNLLVVPESGNVFNADTLNLIQALTERAWQTPYSIRVNSVTNFQHTYSEGDDLIVDKLYPDWQSLSEELIKNIEAVALTEPDVVNRLVSPDSQVAVISITVRMSDGDQTKEVAEVAGFVKALAEDVTTTHPDHKIHLTGVVMLNDAFQLAANDDASTLVPAMFIIIIVMIGVLLRSFWAALATLLIVGATIAATMGFAGWAGYFLSVSTVNVPTMVMTLAVADCVHIIASWFQQMREGLSKQDALARAVNLNRMPVIITSVTTSIGFLTLNFSDVPILADLGNLTAIGVMLACLLALTLLPAILSLMPVTPPAKTTSRLSSLLTSLGDWVITYYRRILPYSAIVFVTALTLASTNQLNDIAIKYFSQDNTFRQAADYQSAHLSGLATIDFAIYTDEMSGINDPEVLTSVAAFTEWLRVQPEVDHVSSIADTYKKLNKNMNFDNPDYYRLPMDPELAAQYLLLFEMSLPYGLDLNNQIDMDKAATRISVTLDNLGSKELTAFEQRAYRFFNKLSPDLRVTAASPALMFAHIGETNMQSMLKGSLLALVLISFLLIFALKSLKLGLISLVPNLLPAGLGFGIWAMISGEINMALSVVLSMTLGIIVDDTVHYLSKYKAAREQGKTAKEANQYAFKTIGQALVVTTSVLAIGFGVLSLSSFALNSDMGLLTAIILVSALVIDLLFLPAFLLWLDKPAETAETATE</sequence>
<feature type="transmembrane region" description="Helical" evidence="6">
    <location>
        <begin position="609"/>
        <end position="626"/>
    </location>
</feature>
<keyword evidence="5 6" id="KW-0472">Membrane</keyword>
<dbReference type="GO" id="GO:0005886">
    <property type="term" value="C:plasma membrane"/>
    <property type="evidence" value="ECO:0007669"/>
    <property type="project" value="UniProtKB-SubCell"/>
</dbReference>
<evidence type="ECO:0000313" key="8">
    <source>
        <dbReference type="EMBL" id="SHG49694.1"/>
    </source>
</evidence>
<feature type="transmembrane region" description="Helical" evidence="6">
    <location>
        <begin position="12"/>
        <end position="35"/>
    </location>
</feature>
<feature type="transmembrane region" description="Helical" evidence="6">
    <location>
        <begin position="732"/>
        <end position="756"/>
    </location>
</feature>
<evidence type="ECO:0000256" key="2">
    <source>
        <dbReference type="ARBA" id="ARBA00022475"/>
    </source>
</evidence>
<evidence type="ECO:0000256" key="1">
    <source>
        <dbReference type="ARBA" id="ARBA00004651"/>
    </source>
</evidence>
<feature type="transmembrane region" description="Helical" evidence="6">
    <location>
        <begin position="704"/>
        <end position="726"/>
    </location>
</feature>
<feature type="transmembrane region" description="Helical" evidence="6">
    <location>
        <begin position="320"/>
        <end position="338"/>
    </location>
</feature>